<feature type="transmembrane region" description="Helical" evidence="1">
    <location>
        <begin position="307"/>
        <end position="324"/>
    </location>
</feature>
<gene>
    <name evidence="2" type="ORF">SAMN04488068_2127</name>
</gene>
<keyword evidence="1" id="KW-0812">Transmembrane</keyword>
<dbReference type="STRING" id="490188.SAMN04488068_2127"/>
<dbReference type="Proteomes" id="UP000199758">
    <property type="component" value="Unassembled WGS sequence"/>
</dbReference>
<dbReference type="AlphaFoldDB" id="A0A1M5PAZ8"/>
<protein>
    <submittedName>
        <fullName evidence="2">Uncharacterized protein</fullName>
    </submittedName>
</protein>
<feature type="transmembrane region" description="Helical" evidence="1">
    <location>
        <begin position="388"/>
        <end position="409"/>
    </location>
</feature>
<keyword evidence="3" id="KW-1185">Reference proteome</keyword>
<sequence length="450" mass="50849">MDLDETLYLRSSTEDFIDCAYPAVVAAVLMQGLDWIKPWRWSGGEATRDVWRVRLILLVFPWTLLRWRYRLPVLLHAYTNVPLADLIRRHRAMTVIVTMGFRCIVTPLIVRLQLGQSRIVAVRVSTCRDRLRGKLDLARDAVGASTVRRSLVLTDSLDDLALLDACRVPLRTRWPAARYRQALSAVYLPGRYLTRVKRPGERYIVRGILQEDFAFWLLASAGVALVPVMHSLGLLLLLMSFWTVYESGYVDNDRIAARYEAQPKLSATFATSTVPTPALQPWLWAAALAVAALALLRWPARAQAADLVVWMLLLVATRVWFALYNRLDKASRIWLFPGLQLARAAAFVVLVPIVPIASAALGAHVLAKWLPYYVYRLGVSGWPETRVCLTRLLFFVVLATLLGLSLGWAHTINTTSAALLAWNLYRARDELRATLRSAHRIDRYPTEPPA</sequence>
<accession>A0A1M5PAZ8</accession>
<keyword evidence="1" id="KW-1133">Transmembrane helix</keyword>
<feature type="transmembrane region" description="Helical" evidence="1">
    <location>
        <begin position="282"/>
        <end position="300"/>
    </location>
</feature>
<feature type="transmembrane region" description="Helical" evidence="1">
    <location>
        <begin position="213"/>
        <end position="242"/>
    </location>
</feature>
<name>A0A1M5PAZ8_9GAMM</name>
<organism evidence="2 3">
    <name type="scientific">Hydrocarboniphaga daqingensis</name>
    <dbReference type="NCBI Taxonomy" id="490188"/>
    <lineage>
        <taxon>Bacteria</taxon>
        <taxon>Pseudomonadati</taxon>
        <taxon>Pseudomonadota</taxon>
        <taxon>Gammaproteobacteria</taxon>
        <taxon>Nevskiales</taxon>
        <taxon>Nevskiaceae</taxon>
        <taxon>Hydrocarboniphaga</taxon>
    </lineage>
</organism>
<feature type="transmembrane region" description="Helical" evidence="1">
    <location>
        <begin position="344"/>
        <end position="367"/>
    </location>
</feature>
<evidence type="ECO:0000313" key="2">
    <source>
        <dbReference type="EMBL" id="SHG98855.1"/>
    </source>
</evidence>
<keyword evidence="1" id="KW-0472">Membrane</keyword>
<proteinExistence type="predicted"/>
<dbReference type="EMBL" id="FQWZ01000004">
    <property type="protein sequence ID" value="SHG98855.1"/>
    <property type="molecule type" value="Genomic_DNA"/>
</dbReference>
<evidence type="ECO:0000256" key="1">
    <source>
        <dbReference type="SAM" id="Phobius"/>
    </source>
</evidence>
<reference evidence="2 3" key="1">
    <citation type="submission" date="2016-11" db="EMBL/GenBank/DDBJ databases">
        <authorList>
            <person name="Jaros S."/>
            <person name="Januszkiewicz K."/>
            <person name="Wedrychowicz H."/>
        </authorList>
    </citation>
    <scope>NUCLEOTIDE SEQUENCE [LARGE SCALE GENOMIC DNA]</scope>
    <source>
        <strain evidence="2 3">CGMCC 1.7049</strain>
    </source>
</reference>
<evidence type="ECO:0000313" key="3">
    <source>
        <dbReference type="Proteomes" id="UP000199758"/>
    </source>
</evidence>